<reference evidence="3 4" key="1">
    <citation type="submission" date="2019-09" db="EMBL/GenBank/DDBJ databases">
        <title>Genome Sequences of Streptomyces kaniharaensis ATCC 21070.</title>
        <authorList>
            <person name="Zhu W."/>
            <person name="De Crecy-Lagard V."/>
            <person name="Richards N.G."/>
        </authorList>
    </citation>
    <scope>NUCLEOTIDE SEQUENCE [LARGE SCALE GENOMIC DNA]</scope>
    <source>
        <strain evidence="3 4">SF-557</strain>
    </source>
</reference>
<dbReference type="Pfam" id="PF07811">
    <property type="entry name" value="TadE"/>
    <property type="match status" value="1"/>
</dbReference>
<protein>
    <submittedName>
        <fullName evidence="3">Pilus assembly protein</fullName>
    </submittedName>
</protein>
<evidence type="ECO:0000313" key="3">
    <source>
        <dbReference type="EMBL" id="MQS17542.1"/>
    </source>
</evidence>
<name>A0A6N7L121_9ACTN</name>
<proteinExistence type="predicted"/>
<keyword evidence="1" id="KW-0812">Transmembrane</keyword>
<feature type="domain" description="TadE-like" evidence="2">
    <location>
        <begin position="20"/>
        <end position="62"/>
    </location>
</feature>
<dbReference type="EMBL" id="WBOF01000005">
    <property type="protein sequence ID" value="MQS17542.1"/>
    <property type="molecule type" value="Genomic_DNA"/>
</dbReference>
<evidence type="ECO:0000313" key="4">
    <source>
        <dbReference type="Proteomes" id="UP000450000"/>
    </source>
</evidence>
<keyword evidence="4" id="KW-1185">Reference proteome</keyword>
<sequence length="155" mass="16008">MTLNRFRRRAVARRPHGDRGSVSLELAILAPVLIAMLLTVVAAGRVHLAHNTVDAAARNAARAASLERDTASARTAGNRVAQQTLQDQGLTCSSLSVDVPASGFQAPLGTPSHITVTVRCTVALGDVALPGLPGSTTVSGSFTSTIDAYRGRPAA</sequence>
<gene>
    <name evidence="3" type="ORF">F7Q99_36490</name>
</gene>
<keyword evidence="1" id="KW-0472">Membrane</keyword>
<feature type="transmembrane region" description="Helical" evidence="1">
    <location>
        <begin position="21"/>
        <end position="43"/>
    </location>
</feature>
<evidence type="ECO:0000259" key="2">
    <source>
        <dbReference type="Pfam" id="PF07811"/>
    </source>
</evidence>
<keyword evidence="1" id="KW-1133">Transmembrane helix</keyword>
<evidence type="ECO:0000256" key="1">
    <source>
        <dbReference type="SAM" id="Phobius"/>
    </source>
</evidence>
<dbReference type="InterPro" id="IPR012495">
    <property type="entry name" value="TadE-like_dom"/>
</dbReference>
<dbReference type="Proteomes" id="UP000450000">
    <property type="component" value="Unassembled WGS sequence"/>
</dbReference>
<dbReference type="RefSeq" id="WP_153470654.1">
    <property type="nucleotide sequence ID" value="NZ_WBOF01000005.1"/>
</dbReference>
<dbReference type="OrthoDB" id="4869119at2"/>
<organism evidence="3 4">
    <name type="scientific">Streptomyces kaniharaensis</name>
    <dbReference type="NCBI Taxonomy" id="212423"/>
    <lineage>
        <taxon>Bacteria</taxon>
        <taxon>Bacillati</taxon>
        <taxon>Actinomycetota</taxon>
        <taxon>Actinomycetes</taxon>
        <taxon>Kitasatosporales</taxon>
        <taxon>Streptomycetaceae</taxon>
        <taxon>Streptomyces</taxon>
    </lineage>
</organism>
<dbReference type="AlphaFoldDB" id="A0A6N7L121"/>
<comment type="caution">
    <text evidence="3">The sequence shown here is derived from an EMBL/GenBank/DDBJ whole genome shotgun (WGS) entry which is preliminary data.</text>
</comment>
<accession>A0A6N7L121</accession>